<accession>A0AA40F6P6</accession>
<keyword evidence="1" id="KW-0472">Membrane</keyword>
<dbReference type="Proteomes" id="UP001172155">
    <property type="component" value="Unassembled WGS sequence"/>
</dbReference>
<evidence type="ECO:0000256" key="1">
    <source>
        <dbReference type="SAM" id="Phobius"/>
    </source>
</evidence>
<sequence>MAAENNAVTVLGSGTTADIVALAILPRRAAGAAVVLVWKPTTAIAIVLAILRTTAAIPAVAALATSSSLAHCRCWVLKLRRCWNWIDVEL</sequence>
<gene>
    <name evidence="2" type="ORF">B0T18DRAFT_403876</name>
</gene>
<feature type="transmembrane region" description="Helical" evidence="1">
    <location>
        <begin position="6"/>
        <end position="25"/>
    </location>
</feature>
<organism evidence="2 3">
    <name type="scientific">Schizothecium vesticola</name>
    <dbReference type="NCBI Taxonomy" id="314040"/>
    <lineage>
        <taxon>Eukaryota</taxon>
        <taxon>Fungi</taxon>
        <taxon>Dikarya</taxon>
        <taxon>Ascomycota</taxon>
        <taxon>Pezizomycotina</taxon>
        <taxon>Sordariomycetes</taxon>
        <taxon>Sordariomycetidae</taxon>
        <taxon>Sordariales</taxon>
        <taxon>Schizotheciaceae</taxon>
        <taxon>Schizothecium</taxon>
    </lineage>
</organism>
<name>A0AA40F6P6_9PEZI</name>
<dbReference type="EMBL" id="JAUKUD010000002">
    <property type="protein sequence ID" value="KAK0752002.1"/>
    <property type="molecule type" value="Genomic_DNA"/>
</dbReference>
<keyword evidence="1" id="KW-0812">Transmembrane</keyword>
<proteinExistence type="predicted"/>
<keyword evidence="3" id="KW-1185">Reference proteome</keyword>
<protein>
    <submittedName>
        <fullName evidence="2">Uncharacterized protein</fullName>
    </submittedName>
</protein>
<evidence type="ECO:0000313" key="3">
    <source>
        <dbReference type="Proteomes" id="UP001172155"/>
    </source>
</evidence>
<comment type="caution">
    <text evidence="2">The sequence shown here is derived from an EMBL/GenBank/DDBJ whole genome shotgun (WGS) entry which is preliminary data.</text>
</comment>
<reference evidence="2" key="1">
    <citation type="submission" date="2023-06" db="EMBL/GenBank/DDBJ databases">
        <title>Genome-scale phylogeny and comparative genomics of the fungal order Sordariales.</title>
        <authorList>
            <consortium name="Lawrence Berkeley National Laboratory"/>
            <person name="Hensen N."/>
            <person name="Bonometti L."/>
            <person name="Westerberg I."/>
            <person name="Brannstrom I.O."/>
            <person name="Guillou S."/>
            <person name="Cros-Aarteil S."/>
            <person name="Calhoun S."/>
            <person name="Haridas S."/>
            <person name="Kuo A."/>
            <person name="Mondo S."/>
            <person name="Pangilinan J."/>
            <person name="Riley R."/>
            <person name="LaButti K."/>
            <person name="Andreopoulos B."/>
            <person name="Lipzen A."/>
            <person name="Chen C."/>
            <person name="Yanf M."/>
            <person name="Daum C."/>
            <person name="Ng V."/>
            <person name="Clum A."/>
            <person name="Steindorff A."/>
            <person name="Ohm R."/>
            <person name="Martin F."/>
            <person name="Silar P."/>
            <person name="Natvig D."/>
            <person name="Lalanne C."/>
            <person name="Gautier V."/>
            <person name="Ament-velasquez S.L."/>
            <person name="Kruys A."/>
            <person name="Hutchinson M.I."/>
            <person name="Powell A.J."/>
            <person name="Barry K."/>
            <person name="Miller A.N."/>
            <person name="Grigoriev I.V."/>
            <person name="Debuchy R."/>
            <person name="Gladieux P."/>
            <person name="Thoren M.H."/>
            <person name="Johannesson H."/>
        </authorList>
    </citation>
    <scope>NUCLEOTIDE SEQUENCE</scope>
    <source>
        <strain evidence="2">SMH3187-1</strain>
    </source>
</reference>
<keyword evidence="1" id="KW-1133">Transmembrane helix</keyword>
<dbReference type="AlphaFoldDB" id="A0AA40F6P6"/>
<evidence type="ECO:0000313" key="2">
    <source>
        <dbReference type="EMBL" id="KAK0752002.1"/>
    </source>
</evidence>